<sequence length="351" mass="38907">MISTLPKSAEVHVGDSSSGVQTTNQIPIYTQHKIEDTDTNNGELLENFRGSDAWASAIPLVRVSNKNETFTQRESVSDKEDNIVRSSILGKEYDDQSDSSLDSEEGNRAGVKGKNLVAETQMEIEEQKLDEFGVKEKQDSDSDSNSSREYDEKDKSAEVSENQRRYDEKIAEAHELEEMKGDSPAHTENEKFVDIKEISKKVESVFSGSLDPEDSELQPLPVPALEATETPISTDINGNEETTMITIQIPKNGAFQESDYPQISAVGLKSVKEAIAQGKKSGRMPKYITVKRERMVKKGLVKGGIAKKEQNVGKSSVFKGVGSFFSKFWNSLGMRRASPAVESSDEEFMQM</sequence>
<feature type="region of interest" description="Disordered" evidence="1">
    <location>
        <begin position="1"/>
        <end position="24"/>
    </location>
</feature>
<name>A0AAD5T6H6_9FUNG</name>
<feature type="region of interest" description="Disordered" evidence="1">
    <location>
        <begin position="68"/>
        <end position="165"/>
    </location>
</feature>
<organism evidence="2 3">
    <name type="scientific">Physocladia obscura</name>
    <dbReference type="NCBI Taxonomy" id="109957"/>
    <lineage>
        <taxon>Eukaryota</taxon>
        <taxon>Fungi</taxon>
        <taxon>Fungi incertae sedis</taxon>
        <taxon>Chytridiomycota</taxon>
        <taxon>Chytridiomycota incertae sedis</taxon>
        <taxon>Chytridiomycetes</taxon>
        <taxon>Chytridiales</taxon>
        <taxon>Chytriomycetaceae</taxon>
        <taxon>Physocladia</taxon>
    </lineage>
</organism>
<feature type="compositionally biased region" description="Polar residues" evidence="1">
    <location>
        <begin position="15"/>
        <end position="24"/>
    </location>
</feature>
<feature type="compositionally biased region" description="Basic and acidic residues" evidence="1">
    <location>
        <begin position="125"/>
        <end position="165"/>
    </location>
</feature>
<evidence type="ECO:0000313" key="3">
    <source>
        <dbReference type="Proteomes" id="UP001211907"/>
    </source>
</evidence>
<dbReference type="Proteomes" id="UP001211907">
    <property type="component" value="Unassembled WGS sequence"/>
</dbReference>
<evidence type="ECO:0000256" key="1">
    <source>
        <dbReference type="SAM" id="MobiDB-lite"/>
    </source>
</evidence>
<feature type="compositionally biased region" description="Acidic residues" evidence="1">
    <location>
        <begin position="95"/>
        <end position="104"/>
    </location>
</feature>
<protein>
    <submittedName>
        <fullName evidence="2">Uncharacterized protein</fullName>
    </submittedName>
</protein>
<evidence type="ECO:0000313" key="2">
    <source>
        <dbReference type="EMBL" id="KAJ3133963.1"/>
    </source>
</evidence>
<dbReference type="AlphaFoldDB" id="A0AAD5T6H6"/>
<gene>
    <name evidence="2" type="ORF">HK100_003953</name>
</gene>
<proteinExistence type="predicted"/>
<accession>A0AAD5T6H6</accession>
<dbReference type="EMBL" id="JADGJH010000202">
    <property type="protein sequence ID" value="KAJ3133963.1"/>
    <property type="molecule type" value="Genomic_DNA"/>
</dbReference>
<reference evidence="2" key="1">
    <citation type="submission" date="2020-05" db="EMBL/GenBank/DDBJ databases">
        <title>Phylogenomic resolution of chytrid fungi.</title>
        <authorList>
            <person name="Stajich J.E."/>
            <person name="Amses K."/>
            <person name="Simmons R."/>
            <person name="Seto K."/>
            <person name="Myers J."/>
            <person name="Bonds A."/>
            <person name="Quandt C.A."/>
            <person name="Barry K."/>
            <person name="Liu P."/>
            <person name="Grigoriev I."/>
            <person name="Longcore J.E."/>
            <person name="James T.Y."/>
        </authorList>
    </citation>
    <scope>NUCLEOTIDE SEQUENCE</scope>
    <source>
        <strain evidence="2">JEL0513</strain>
    </source>
</reference>
<keyword evidence="3" id="KW-1185">Reference proteome</keyword>
<comment type="caution">
    <text evidence="2">The sequence shown here is derived from an EMBL/GenBank/DDBJ whole genome shotgun (WGS) entry which is preliminary data.</text>
</comment>